<dbReference type="InterPro" id="IPR012677">
    <property type="entry name" value="Nucleotide-bd_a/b_plait_sf"/>
</dbReference>
<gene>
    <name evidence="4" type="ORF">F2Q70_00043871</name>
</gene>
<dbReference type="PANTHER" id="PTHR11176:SF56">
    <property type="entry name" value="RRM DOMAIN-CONTAINING PROTEIN"/>
    <property type="match status" value="1"/>
</dbReference>
<proteinExistence type="predicted"/>
<sequence length="239" mass="27414">MHDHFIKYGDILKVVIIFDKFTHRSTGYGFVTFKDAEAAKRACEDSTPVINGRRASCNLASLSGSLRRSPTMASPQERNHQYDVLTCEGSKNVSRSTPGHVGNNQAQWYYPAGFTHPQHQHHHQAVPFYIWVNYFKFLRHSSSYVAPTPEHDLQSKSWVHWRNLYEWILCTASATTAILYNHHHMYGGGRVMVGASPMMPLYTFYILVLSSVSGNRISSSFLYETYFHSSHIRYFVILS</sequence>
<dbReference type="InterPro" id="IPR000504">
    <property type="entry name" value="RRM_dom"/>
</dbReference>
<accession>A0A8S9KE41</accession>
<dbReference type="Pfam" id="PF00076">
    <property type="entry name" value="RRM_1"/>
    <property type="match status" value="1"/>
</dbReference>
<reference evidence="4" key="1">
    <citation type="submission" date="2019-12" db="EMBL/GenBank/DDBJ databases">
        <title>Genome sequencing and annotation of Brassica cretica.</title>
        <authorList>
            <person name="Studholme D.J."/>
            <person name="Sarris P.F."/>
        </authorList>
    </citation>
    <scope>NUCLEOTIDE SEQUENCE</scope>
    <source>
        <strain evidence="4">PFS-102/07</strain>
        <tissue evidence="4">Leaf</tissue>
    </source>
</reference>
<dbReference type="PANTHER" id="PTHR11176">
    <property type="entry name" value="BOULE-RELATED"/>
    <property type="match status" value="1"/>
</dbReference>
<evidence type="ECO:0000259" key="3">
    <source>
        <dbReference type="PROSITE" id="PS50102"/>
    </source>
</evidence>
<dbReference type="Gene3D" id="3.30.70.330">
    <property type="match status" value="1"/>
</dbReference>
<organism evidence="4">
    <name type="scientific">Brassica cretica</name>
    <name type="common">Mustard</name>
    <dbReference type="NCBI Taxonomy" id="69181"/>
    <lineage>
        <taxon>Eukaryota</taxon>
        <taxon>Viridiplantae</taxon>
        <taxon>Streptophyta</taxon>
        <taxon>Embryophyta</taxon>
        <taxon>Tracheophyta</taxon>
        <taxon>Spermatophyta</taxon>
        <taxon>Magnoliopsida</taxon>
        <taxon>eudicotyledons</taxon>
        <taxon>Gunneridae</taxon>
        <taxon>Pentapetalae</taxon>
        <taxon>rosids</taxon>
        <taxon>malvids</taxon>
        <taxon>Brassicales</taxon>
        <taxon>Brassicaceae</taxon>
        <taxon>Brassiceae</taxon>
        <taxon>Brassica</taxon>
    </lineage>
</organism>
<dbReference type="InterPro" id="IPR035979">
    <property type="entry name" value="RBD_domain_sf"/>
</dbReference>
<protein>
    <recommendedName>
        <fullName evidence="3">RRM domain-containing protein</fullName>
    </recommendedName>
</protein>
<evidence type="ECO:0000313" key="4">
    <source>
        <dbReference type="EMBL" id="KAF2592685.1"/>
    </source>
</evidence>
<keyword evidence="1 2" id="KW-0694">RNA-binding</keyword>
<dbReference type="PROSITE" id="PS50102">
    <property type="entry name" value="RRM"/>
    <property type="match status" value="1"/>
</dbReference>
<name>A0A8S9KE41_BRACR</name>
<dbReference type="EMBL" id="QGKY02000164">
    <property type="protein sequence ID" value="KAF2592685.1"/>
    <property type="molecule type" value="Genomic_DNA"/>
</dbReference>
<feature type="domain" description="RRM" evidence="3">
    <location>
        <begin position="1"/>
        <end position="62"/>
    </location>
</feature>
<dbReference type="AlphaFoldDB" id="A0A8S9KE41"/>
<dbReference type="GO" id="GO:0003723">
    <property type="term" value="F:RNA binding"/>
    <property type="evidence" value="ECO:0007669"/>
    <property type="project" value="UniProtKB-UniRule"/>
</dbReference>
<dbReference type="SMART" id="SM00360">
    <property type="entry name" value="RRM"/>
    <property type="match status" value="1"/>
</dbReference>
<evidence type="ECO:0000256" key="2">
    <source>
        <dbReference type="PROSITE-ProRule" id="PRU00176"/>
    </source>
</evidence>
<comment type="caution">
    <text evidence="4">The sequence shown here is derived from an EMBL/GenBank/DDBJ whole genome shotgun (WGS) entry which is preliminary data.</text>
</comment>
<evidence type="ECO:0000256" key="1">
    <source>
        <dbReference type="ARBA" id="ARBA00022884"/>
    </source>
</evidence>
<dbReference type="SUPFAM" id="SSF54928">
    <property type="entry name" value="RNA-binding domain, RBD"/>
    <property type="match status" value="1"/>
</dbReference>